<protein>
    <submittedName>
        <fullName evidence="2">Uncharacterized protein</fullName>
    </submittedName>
</protein>
<organism evidence="2 3">
    <name type="scientific">Limosilactobacillus vaginalis DSM 5837 = ATCC 49540</name>
    <dbReference type="NCBI Taxonomy" id="1423814"/>
    <lineage>
        <taxon>Bacteria</taxon>
        <taxon>Bacillati</taxon>
        <taxon>Bacillota</taxon>
        <taxon>Bacilli</taxon>
        <taxon>Lactobacillales</taxon>
        <taxon>Lactobacillaceae</taxon>
        <taxon>Limosilactobacillus</taxon>
    </lineage>
</organism>
<dbReference type="EMBL" id="ACGV01000193">
    <property type="protein sequence ID" value="EEJ39775.1"/>
    <property type="molecule type" value="Genomic_DNA"/>
</dbReference>
<dbReference type="HOGENOM" id="CLU_2260239_0_0_9"/>
<evidence type="ECO:0000256" key="1">
    <source>
        <dbReference type="SAM" id="Coils"/>
    </source>
</evidence>
<dbReference type="Pfam" id="PF21825">
    <property type="entry name" value="crAss001_48"/>
    <property type="match status" value="1"/>
</dbReference>
<dbReference type="Proteomes" id="UP000004483">
    <property type="component" value="Unassembled WGS sequence"/>
</dbReference>
<comment type="caution">
    <text evidence="2">The sequence shown here is derived from an EMBL/GenBank/DDBJ whole genome shotgun (WGS) entry which is preliminary data.</text>
</comment>
<reference evidence="2 3" key="1">
    <citation type="submission" date="2009-01" db="EMBL/GenBank/DDBJ databases">
        <authorList>
            <person name="Qin X."/>
            <person name="Bachman B."/>
            <person name="Battles P."/>
            <person name="Bell A."/>
            <person name="Bess C."/>
            <person name="Bickham C."/>
            <person name="Chaboub L."/>
            <person name="Chen D."/>
            <person name="Coyle M."/>
            <person name="Deiros D.R."/>
            <person name="Dinh H."/>
            <person name="Forbes L."/>
            <person name="Fowler G."/>
            <person name="Francisco L."/>
            <person name="Fu Q."/>
            <person name="Gubbala S."/>
            <person name="Hale W."/>
            <person name="Han Y."/>
            <person name="Hemphill L."/>
            <person name="Highlander S.K."/>
            <person name="Hirani K."/>
            <person name="Hogues M."/>
            <person name="Jackson L."/>
            <person name="Jakkamsetti A."/>
            <person name="Javaid M."/>
            <person name="Jiang H."/>
            <person name="Korchina V."/>
            <person name="Kovar C."/>
            <person name="Lara F."/>
            <person name="Lee S."/>
            <person name="Mata R."/>
            <person name="Mathew T."/>
            <person name="Moen C."/>
            <person name="Morales K."/>
            <person name="Munidasa M."/>
            <person name="Nazareth L."/>
            <person name="Ngo R."/>
            <person name="Nguyen L."/>
            <person name="Okwuonu G."/>
            <person name="Ongeri F."/>
            <person name="Patil S."/>
            <person name="Petrosino J."/>
            <person name="Pham C."/>
            <person name="Pham P."/>
            <person name="Pu L.-L."/>
            <person name="Puazo M."/>
            <person name="Raj R."/>
            <person name="Reid J."/>
            <person name="Rouhana J."/>
            <person name="Saada N."/>
            <person name="Shang Y."/>
            <person name="Simmons D."/>
            <person name="Thornton R."/>
            <person name="Warren J."/>
            <person name="Weissenberger G."/>
            <person name="Zhang J."/>
            <person name="Zhang L."/>
            <person name="Zhou C."/>
            <person name="Zhu D."/>
            <person name="Muzny D."/>
            <person name="Worley K."/>
            <person name="Gibbs R."/>
        </authorList>
    </citation>
    <scope>NUCLEOTIDE SEQUENCE [LARGE SCALE GENOMIC DNA]</scope>
    <source>
        <strain evidence="2 3">ATCC 49540</strain>
    </source>
</reference>
<feature type="coiled-coil region" evidence="1">
    <location>
        <begin position="36"/>
        <end position="63"/>
    </location>
</feature>
<gene>
    <name evidence="2" type="ORF">HMPREF0549_1775</name>
</gene>
<name>C2EWD9_9LACO</name>
<evidence type="ECO:0000313" key="2">
    <source>
        <dbReference type="EMBL" id="EEJ39775.1"/>
    </source>
</evidence>
<sequence>MEGNVNYLDFITKKNNDQILIALGNKFIPQEVSDEMKEENERLDRLSAEREELAKKITKLKTFMKSDTYKQLDDFDKTILQEQKHSMKSYKRALDLRLKWTIY</sequence>
<proteinExistence type="predicted"/>
<dbReference type="AlphaFoldDB" id="C2EWD9"/>
<accession>C2EWD9</accession>
<evidence type="ECO:0000313" key="3">
    <source>
        <dbReference type="Proteomes" id="UP000004483"/>
    </source>
</evidence>
<dbReference type="STRING" id="1423814.HMPREF0549_1775"/>
<keyword evidence="1" id="KW-0175">Coiled coil</keyword>
<dbReference type="InterPro" id="IPR054052">
    <property type="entry name" value="Y16Q-like"/>
</dbReference>